<dbReference type="InParanoid" id="Q00Y71"/>
<dbReference type="GO" id="GO:0007064">
    <property type="term" value="P:mitotic sister chromatid cohesion"/>
    <property type="evidence" value="ECO:0007669"/>
    <property type="project" value="InterPro"/>
</dbReference>
<evidence type="ECO:0000256" key="2">
    <source>
        <dbReference type="ARBA" id="ARBA00008585"/>
    </source>
</evidence>
<dbReference type="AlphaFoldDB" id="Q00Y71"/>
<comment type="similarity">
    <text evidence="2">Belongs to the SCC4/mau-2 family.</text>
</comment>
<feature type="region of interest" description="Disordered" evidence="8">
    <location>
        <begin position="1"/>
        <end position="31"/>
    </location>
</feature>
<dbReference type="Proteomes" id="UP000009170">
    <property type="component" value="Unassembled WGS sequence"/>
</dbReference>
<dbReference type="InterPro" id="IPR011990">
    <property type="entry name" value="TPR-like_helical_dom_sf"/>
</dbReference>
<evidence type="ECO:0000256" key="6">
    <source>
        <dbReference type="ARBA" id="ARBA00023242"/>
    </source>
</evidence>
<dbReference type="FunCoup" id="Q00Y71">
    <property type="interactions" value="1737"/>
</dbReference>
<dbReference type="Gene3D" id="1.25.40.10">
    <property type="entry name" value="Tetratricopeptide repeat domain"/>
    <property type="match status" value="1"/>
</dbReference>
<protein>
    <submittedName>
        <fullName evidence="9">Cohesin loading factor</fullName>
    </submittedName>
</protein>
<reference evidence="10" key="1">
    <citation type="journal article" date="2006" name="Proc. Natl. Acad. Sci. U.S.A.">
        <title>Genome analysis of the smallest free-living eukaryote Ostreococcus tauri unveils many unique features.</title>
        <authorList>
            <person name="Derelle E."/>
            <person name="Ferraz C."/>
            <person name="Rombauts S."/>
            <person name="Rouze P."/>
            <person name="Worden A.Z."/>
            <person name="Robbens S."/>
            <person name="Partensky F."/>
            <person name="Degroeve S."/>
            <person name="Echeynie S."/>
            <person name="Cooke R."/>
            <person name="Saeys Y."/>
            <person name="Wuyts J."/>
            <person name="Jabbari K."/>
            <person name="Bowler C."/>
            <person name="Panaud O."/>
            <person name="Piegu B."/>
            <person name="Ball S.G."/>
            <person name="Ral J.-P."/>
            <person name="Bouget F.-Y."/>
            <person name="Piganeau G."/>
            <person name="De Baets B."/>
            <person name="Picard A."/>
            <person name="Delseny M."/>
            <person name="Demaille J."/>
            <person name="Van de Peer Y."/>
            <person name="Moreau H."/>
        </authorList>
    </citation>
    <scope>NUCLEOTIDE SEQUENCE [LARGE SCALE GENOMIC DNA]</scope>
    <source>
        <strain evidence="10">OTTH 0595 / CCAP 157/2 / RCC745</strain>
    </source>
</reference>
<dbReference type="EMBL" id="CAID01000012">
    <property type="protein sequence ID" value="CAL57180.1"/>
    <property type="molecule type" value="Genomic_DNA"/>
</dbReference>
<evidence type="ECO:0000256" key="3">
    <source>
        <dbReference type="ARBA" id="ARBA00022618"/>
    </source>
</evidence>
<dbReference type="Pfam" id="PF10345">
    <property type="entry name" value="Cohesin_load"/>
    <property type="match status" value="2"/>
</dbReference>
<keyword evidence="3" id="KW-0132">Cell division</keyword>
<organism evidence="9 10">
    <name type="scientific">Ostreococcus tauri</name>
    <name type="common">Marine green alga</name>
    <dbReference type="NCBI Taxonomy" id="70448"/>
    <lineage>
        <taxon>Eukaryota</taxon>
        <taxon>Viridiplantae</taxon>
        <taxon>Chlorophyta</taxon>
        <taxon>Mamiellophyceae</taxon>
        <taxon>Mamiellales</taxon>
        <taxon>Bathycoccaceae</taxon>
        <taxon>Ostreococcus</taxon>
    </lineage>
</organism>
<comment type="caution">
    <text evidence="9">The sequence shown here is derived from an EMBL/GenBank/DDBJ whole genome shotgun (WGS) entry which is preliminary data.</text>
</comment>
<dbReference type="RefSeq" id="XP_003082234.1">
    <property type="nucleotide sequence ID" value="XM_003082186.1"/>
</dbReference>
<dbReference type="STRING" id="70448.Q00Y71"/>
<dbReference type="OrthoDB" id="5565328at2759"/>
<dbReference type="GO" id="GO:0005634">
    <property type="term" value="C:nucleus"/>
    <property type="evidence" value="ECO:0007669"/>
    <property type="project" value="UniProtKB-SubCell"/>
</dbReference>
<accession>Q00Y71</accession>
<evidence type="ECO:0000313" key="10">
    <source>
        <dbReference type="Proteomes" id="UP000009170"/>
    </source>
</evidence>
<evidence type="ECO:0000256" key="8">
    <source>
        <dbReference type="SAM" id="MobiDB-lite"/>
    </source>
</evidence>
<keyword evidence="6" id="KW-0539">Nucleus</keyword>
<evidence type="ECO:0000256" key="1">
    <source>
        <dbReference type="ARBA" id="ARBA00004123"/>
    </source>
</evidence>
<dbReference type="PANTHER" id="PTHR21394">
    <property type="entry name" value="MAU2 CHROMATID COHESION FACTOR HOMOLOG"/>
    <property type="match status" value="1"/>
</dbReference>
<keyword evidence="7" id="KW-0131">Cell cycle</keyword>
<evidence type="ECO:0000256" key="4">
    <source>
        <dbReference type="ARBA" id="ARBA00022776"/>
    </source>
</evidence>
<name>Q00Y71_OSTTA</name>
<evidence type="ECO:0000313" key="9">
    <source>
        <dbReference type="EMBL" id="CAL57180.1"/>
    </source>
</evidence>
<evidence type="ECO:0000256" key="7">
    <source>
        <dbReference type="ARBA" id="ARBA00023306"/>
    </source>
</evidence>
<comment type="subcellular location">
    <subcellularLocation>
        <location evidence="1">Nucleus</location>
    </subcellularLocation>
</comment>
<dbReference type="KEGG" id="ota:OT_ostta12g00820"/>
<dbReference type="GO" id="GO:0051301">
    <property type="term" value="P:cell division"/>
    <property type="evidence" value="ECO:0007669"/>
    <property type="project" value="UniProtKB-KW"/>
</dbReference>
<proteinExistence type="inferred from homology"/>
<keyword evidence="5" id="KW-0159">Chromosome partition</keyword>
<dbReference type="OMA" id="QEDMPAQ"/>
<dbReference type="GO" id="GO:0007059">
    <property type="term" value="P:chromosome segregation"/>
    <property type="evidence" value="ECO:0007669"/>
    <property type="project" value="UniProtKB-KW"/>
</dbReference>
<reference evidence="9 10" key="2">
    <citation type="journal article" date="2014" name="BMC Genomics">
        <title>An improved genome of the model marine alga Ostreococcus tauri unfolds by assessing Illumina de novo assemblies.</title>
        <authorList>
            <person name="Blanc-Mathieu R."/>
            <person name="Verhelst B."/>
            <person name="Derelle E."/>
            <person name="Rombauts S."/>
            <person name="Bouget F.Y."/>
            <person name="Carre I."/>
            <person name="Chateau A."/>
            <person name="Eyre-Walker A."/>
            <person name="Grimsley N."/>
            <person name="Moreau H."/>
            <person name="Piegu B."/>
            <person name="Rivals E."/>
            <person name="Schackwitz W."/>
            <person name="Van de Peer Y."/>
            <person name="Piganeau G."/>
        </authorList>
    </citation>
    <scope>NUCLEOTIDE SEQUENCE [LARGE SCALE GENOMIC DNA]</scope>
    <source>
        <strain evidence="10">OTTH 0595 / CCAP 157/2 / RCC745</strain>
    </source>
</reference>
<dbReference type="InterPro" id="IPR019440">
    <property type="entry name" value="MAU2"/>
</dbReference>
<keyword evidence="10" id="KW-1185">Reference proteome</keyword>
<keyword evidence="4" id="KW-0498">Mitosis</keyword>
<gene>
    <name evidence="9" type="ORF">OT_ostta12g00820</name>
</gene>
<evidence type="ECO:0000256" key="5">
    <source>
        <dbReference type="ARBA" id="ARBA00022829"/>
    </source>
</evidence>
<sequence>MARKPRTKATGSTAPSEPAVPPSTRTETPQSRSLAPALIALALELERADDHLALIKVLETLIANANAKTRAKCLPSTEARARIKLASVLMEWTDNCARAKTHLEAAQVLLRPLKACEELRVHGLSLLGRCYKMMGGEYRRQRFAATQRGLQAAIGMRERLPEDPTWTMWTFHYYLEHADACAAEEDWSTCESYLNAGLREVQKIHGDKGSKMEVLFTMAQLQRALMQRASGSESSHVFEAAKAADEAMAKMLAENEAPEDTARLRFHYALIRTLGKLMEGDPEAAKNYPSKLKLLINEVKYSNDTAYKWLPDSATFALARYLSAEVLRPRGDLTTAMLHLNAAKDFVDTALFELGVLPQGGEAPVVKTEEGVIEGNNDGDGESERLWVTCDKEMQFRVGQDARPYLHLRVLILESIASIALTSTKYDVAFDVACQLMDMLETYPQTLSLMASHVEMVMAHCLHATGKYKEASSHFARAASLASTPSWRDVATMCSALSILCEDDNDGASRALELVGPIIRKHKDKDKKEGQTSLVNQTLALFTSGCALHRQGQMGDAKNQLGRALKKTFEQEGNQQMIASCLYFISCIALENDQAKQAELDMAESAFSLAKRQEDLPMQVVSLGSMNRIKAVMSESEHGTNVVSSRQQKYLDYEERKKKQLDDYTRELSTNEQFAAFEKRITEGVKA</sequence>
<dbReference type="GeneID" id="9836094"/>